<gene>
    <name evidence="1" type="ORF">BCR32DRAFT_271907</name>
</gene>
<protein>
    <submittedName>
        <fullName evidence="1">Uncharacterized protein</fullName>
    </submittedName>
</protein>
<keyword evidence="2" id="KW-1185">Reference proteome</keyword>
<reference evidence="1 2" key="2">
    <citation type="submission" date="2016-08" db="EMBL/GenBank/DDBJ databases">
        <title>Pervasive Adenine N6-methylation of Active Genes in Fungi.</title>
        <authorList>
            <consortium name="DOE Joint Genome Institute"/>
            <person name="Mondo S.J."/>
            <person name="Dannebaum R.O."/>
            <person name="Kuo R.C."/>
            <person name="Labutti K."/>
            <person name="Haridas S."/>
            <person name="Kuo A."/>
            <person name="Salamov A."/>
            <person name="Ahrendt S.R."/>
            <person name="Lipzen A."/>
            <person name="Sullivan W."/>
            <person name="Andreopoulos W.B."/>
            <person name="Clum A."/>
            <person name="Lindquist E."/>
            <person name="Daum C."/>
            <person name="Ramamoorthy G.K."/>
            <person name="Gryganskyi A."/>
            <person name="Culley D."/>
            <person name="Magnuson J.K."/>
            <person name="James T.Y."/>
            <person name="O'Malley M.A."/>
            <person name="Stajich J.E."/>
            <person name="Spatafora J.W."/>
            <person name="Visel A."/>
            <person name="Grigoriev I.V."/>
        </authorList>
    </citation>
    <scope>NUCLEOTIDE SEQUENCE [LARGE SCALE GENOMIC DNA]</scope>
    <source>
        <strain evidence="1 2">S4</strain>
    </source>
</reference>
<name>A0A1Y1WQM5_9FUNG</name>
<dbReference type="EMBL" id="MCFG01000357">
    <property type="protein sequence ID" value="ORX75424.1"/>
    <property type="molecule type" value="Genomic_DNA"/>
</dbReference>
<accession>A0A1Y1WQM5</accession>
<dbReference type="Proteomes" id="UP000193944">
    <property type="component" value="Unassembled WGS sequence"/>
</dbReference>
<dbReference type="OrthoDB" id="2110846at2759"/>
<evidence type="ECO:0000313" key="2">
    <source>
        <dbReference type="Proteomes" id="UP000193944"/>
    </source>
</evidence>
<dbReference type="AlphaFoldDB" id="A0A1Y1WQM5"/>
<proteinExistence type="predicted"/>
<comment type="caution">
    <text evidence="1">The sequence shown here is derived from an EMBL/GenBank/DDBJ whole genome shotgun (WGS) entry which is preliminary data.</text>
</comment>
<evidence type="ECO:0000313" key="1">
    <source>
        <dbReference type="EMBL" id="ORX75424.1"/>
    </source>
</evidence>
<organism evidence="1 2">
    <name type="scientific">Anaeromyces robustus</name>
    <dbReference type="NCBI Taxonomy" id="1754192"/>
    <lineage>
        <taxon>Eukaryota</taxon>
        <taxon>Fungi</taxon>
        <taxon>Fungi incertae sedis</taxon>
        <taxon>Chytridiomycota</taxon>
        <taxon>Chytridiomycota incertae sedis</taxon>
        <taxon>Neocallimastigomycetes</taxon>
        <taxon>Neocallimastigales</taxon>
        <taxon>Neocallimastigaceae</taxon>
        <taxon>Anaeromyces</taxon>
    </lineage>
</organism>
<sequence>MFQSSDYDFVENITKSLEGKLNGLDISHGGNVFINNLQTLIPEETTDTLAAKIKRSREIPDIEKTLELITTCIDTRKRIEYFWNKQEHQAKTERDHKYAKSINAAISDAGQFEELEVRCRNKLANKKNVASLEPLVIDKRKVLVNDIKNIITFDQGIYGEILFRRFLLSQPDLLKKSEGCTSVEQFIEKNDLSMEDLEKLWYNQIHTLMADVLYSLSESVEVQMSNDKYPETKTPYTDENSVEVLGSKVMKEPWNKCAIEHWTAFYLVTDYDRSFSDLARISPNFVSLTYLRRMFLDSFDRSNLPKGTQFPKIPYACKPTISTTAQMFYMVEMALWAASVGSDIDVTHSKGNNNNYKARPFLFGDVFLGEKKLEGLLYWLKKDDKYIYKIKNNDPAKQDEVYTNITEKNGKIIISSEGDQKDPVIHNWIDDVELKAAKARKFTEKPFSDTYEIFIASRKLGDKPEELFTYLQSRLNRAKAFASTAKSEKPLTHDDIEKMERQQIANNNRDPPEAQWRRELNEATEKKCDFVTWL</sequence>
<reference evidence="1 2" key="1">
    <citation type="submission" date="2016-08" db="EMBL/GenBank/DDBJ databases">
        <title>A Parts List for Fungal Cellulosomes Revealed by Comparative Genomics.</title>
        <authorList>
            <consortium name="DOE Joint Genome Institute"/>
            <person name="Haitjema C.H."/>
            <person name="Gilmore S.P."/>
            <person name="Henske J.K."/>
            <person name="Solomon K.V."/>
            <person name="De Groot R."/>
            <person name="Kuo A."/>
            <person name="Mondo S.J."/>
            <person name="Salamov A.A."/>
            <person name="Labutti K."/>
            <person name="Zhao Z."/>
            <person name="Chiniquy J."/>
            <person name="Barry K."/>
            <person name="Brewer H.M."/>
            <person name="Purvine S.O."/>
            <person name="Wright A.T."/>
            <person name="Boxma B."/>
            <person name="Van Alen T."/>
            <person name="Hackstein J.H."/>
            <person name="Baker S.E."/>
            <person name="Grigoriev I.V."/>
            <person name="O'Malley M.A."/>
        </authorList>
    </citation>
    <scope>NUCLEOTIDE SEQUENCE [LARGE SCALE GENOMIC DNA]</scope>
    <source>
        <strain evidence="1 2">S4</strain>
    </source>
</reference>